<evidence type="ECO:0000256" key="4">
    <source>
        <dbReference type="ARBA" id="ARBA00022803"/>
    </source>
</evidence>
<dbReference type="NCBIfam" id="NF047506">
    <property type="entry name" value="VWA_BatB_Lepto"/>
    <property type="match status" value="1"/>
</dbReference>
<dbReference type="Gene3D" id="3.40.50.410">
    <property type="entry name" value="von Willebrand factor, type A domain"/>
    <property type="match status" value="1"/>
</dbReference>
<evidence type="ECO:0000256" key="6">
    <source>
        <dbReference type="ARBA" id="ARBA00023136"/>
    </source>
</evidence>
<dbReference type="Proteomes" id="UP000231912">
    <property type="component" value="Unassembled WGS sequence"/>
</dbReference>
<dbReference type="InterPro" id="IPR019734">
    <property type="entry name" value="TPR_rpt"/>
</dbReference>
<reference evidence="11 12" key="1">
    <citation type="submission" date="2017-07" db="EMBL/GenBank/DDBJ databases">
        <title>Leptospira spp. isolated from tropical soils.</title>
        <authorList>
            <person name="Thibeaux R."/>
            <person name="Iraola G."/>
            <person name="Ferres I."/>
            <person name="Bierque E."/>
            <person name="Girault D."/>
            <person name="Soupe-Gilbert M.-E."/>
            <person name="Picardeau M."/>
            <person name="Goarant C."/>
        </authorList>
    </citation>
    <scope>NUCLEOTIDE SEQUENCE [LARGE SCALE GENOMIC DNA]</scope>
    <source>
        <strain evidence="11 12">FH2-C-A2</strain>
    </source>
</reference>
<dbReference type="EMBL" id="NPDT01000003">
    <property type="protein sequence ID" value="PJZ65967.1"/>
    <property type="molecule type" value="Genomic_DNA"/>
</dbReference>
<evidence type="ECO:0000313" key="12">
    <source>
        <dbReference type="Proteomes" id="UP000231912"/>
    </source>
</evidence>
<gene>
    <name evidence="11" type="ORF">CH371_10590</name>
</gene>
<evidence type="ECO:0000256" key="3">
    <source>
        <dbReference type="ARBA" id="ARBA00022737"/>
    </source>
</evidence>
<dbReference type="InterPro" id="IPR050768">
    <property type="entry name" value="UPF0353/GerABKA_families"/>
</dbReference>
<dbReference type="PANTHER" id="PTHR22550:SF5">
    <property type="entry name" value="LEUCINE ZIPPER PROTEIN 4"/>
    <property type="match status" value="1"/>
</dbReference>
<dbReference type="InterPro" id="IPR011990">
    <property type="entry name" value="TPR-like_helical_dom_sf"/>
</dbReference>
<keyword evidence="1" id="KW-1003">Cell membrane</keyword>
<keyword evidence="5 9" id="KW-1133">Transmembrane helix</keyword>
<feature type="region of interest" description="Disordered" evidence="8">
    <location>
        <begin position="481"/>
        <end position="570"/>
    </location>
</feature>
<accession>A0A2M9ZCB3</accession>
<keyword evidence="4 7" id="KW-0802">TPR repeat</keyword>
<organism evidence="11 12">
    <name type="scientific">Leptospira wolffii</name>
    <dbReference type="NCBI Taxonomy" id="409998"/>
    <lineage>
        <taxon>Bacteria</taxon>
        <taxon>Pseudomonadati</taxon>
        <taxon>Spirochaetota</taxon>
        <taxon>Spirochaetia</taxon>
        <taxon>Leptospirales</taxon>
        <taxon>Leptospiraceae</taxon>
        <taxon>Leptospira</taxon>
    </lineage>
</organism>
<dbReference type="InterPro" id="IPR002035">
    <property type="entry name" value="VWF_A"/>
</dbReference>
<name>A0A2M9ZCB3_9LEPT</name>
<dbReference type="Gene3D" id="1.25.40.10">
    <property type="entry name" value="Tetratricopeptide repeat domain"/>
    <property type="match status" value="1"/>
</dbReference>
<dbReference type="SUPFAM" id="SSF48452">
    <property type="entry name" value="TPR-like"/>
    <property type="match status" value="1"/>
</dbReference>
<comment type="caution">
    <text evidence="11">The sequence shown here is derived from an EMBL/GenBank/DDBJ whole genome shotgun (WGS) entry which is preliminary data.</text>
</comment>
<dbReference type="SMART" id="SM00028">
    <property type="entry name" value="TPR"/>
    <property type="match status" value="2"/>
</dbReference>
<evidence type="ECO:0000256" key="8">
    <source>
        <dbReference type="SAM" id="MobiDB-lite"/>
    </source>
</evidence>
<feature type="transmembrane region" description="Helical" evidence="9">
    <location>
        <begin position="9"/>
        <end position="31"/>
    </location>
</feature>
<evidence type="ECO:0000256" key="1">
    <source>
        <dbReference type="ARBA" id="ARBA00022475"/>
    </source>
</evidence>
<feature type="transmembrane region" description="Helical" evidence="9">
    <location>
        <begin position="51"/>
        <end position="71"/>
    </location>
</feature>
<dbReference type="SUPFAM" id="SSF53300">
    <property type="entry name" value="vWA-like"/>
    <property type="match status" value="1"/>
</dbReference>
<dbReference type="PROSITE" id="PS50005">
    <property type="entry name" value="TPR"/>
    <property type="match status" value="1"/>
</dbReference>
<evidence type="ECO:0000259" key="10">
    <source>
        <dbReference type="PROSITE" id="PS50234"/>
    </source>
</evidence>
<protein>
    <submittedName>
        <fullName evidence="11">Aerotolerance regulator BatB</fullName>
    </submittedName>
</protein>
<evidence type="ECO:0000256" key="7">
    <source>
        <dbReference type="PROSITE-ProRule" id="PRU00339"/>
    </source>
</evidence>
<dbReference type="PROSITE" id="PS50293">
    <property type="entry name" value="TPR_REGION"/>
    <property type="match status" value="1"/>
</dbReference>
<evidence type="ECO:0000256" key="9">
    <source>
        <dbReference type="SAM" id="Phobius"/>
    </source>
</evidence>
<feature type="repeat" description="TPR" evidence="7">
    <location>
        <begin position="439"/>
        <end position="472"/>
    </location>
</feature>
<dbReference type="AlphaFoldDB" id="A0A2M9ZCB3"/>
<dbReference type="PROSITE" id="PS50234">
    <property type="entry name" value="VWFA"/>
    <property type="match status" value="1"/>
</dbReference>
<keyword evidence="6 9" id="KW-0472">Membrane</keyword>
<dbReference type="InterPro" id="IPR013105">
    <property type="entry name" value="TPR_2"/>
</dbReference>
<feature type="compositionally biased region" description="Basic and acidic residues" evidence="8">
    <location>
        <begin position="514"/>
        <end position="557"/>
    </location>
</feature>
<evidence type="ECO:0000256" key="5">
    <source>
        <dbReference type="ARBA" id="ARBA00022989"/>
    </source>
</evidence>
<dbReference type="InterPro" id="IPR036465">
    <property type="entry name" value="vWFA_dom_sf"/>
</dbReference>
<keyword evidence="3" id="KW-0677">Repeat</keyword>
<feature type="transmembrane region" description="Helical" evidence="9">
    <location>
        <begin position="315"/>
        <end position="337"/>
    </location>
</feature>
<evidence type="ECO:0000313" key="11">
    <source>
        <dbReference type="EMBL" id="PJZ65967.1"/>
    </source>
</evidence>
<feature type="domain" description="VWFA" evidence="10">
    <location>
        <begin position="89"/>
        <end position="199"/>
    </location>
</feature>
<evidence type="ECO:0000256" key="2">
    <source>
        <dbReference type="ARBA" id="ARBA00022692"/>
    </source>
</evidence>
<sequence>MTEEFLQSFWIVTGIVFVSYAFVRIGFYFLWNRWKRNFPGLGRESIVPSLWVVLLRIVLLGSTFYISYLAFRPYEGPRLKEEETSQGVDFLFLVDTSLSMQATDTAPTRMTRVKETILRILPGLSGNRFGMIVFAGSPFLYCPMTSDMGAFSDYVRGLDVDIVGDRGTDLAAAFQKAEELLKSNRVFRNRILVLISDGEDVQSPGTFSFPADVWVWSVGTPTGGPIAYTDDGSNLSGYLTKDGSLAPYENSPGVVVSKANLPFLKSIAEENGGRFLDLDRESPNPKEIRSWLESMDKNTNKRIRNLRRAEGYRKYLLPVVLLLLFDFIFLEFIGKYLNFSRRRKLSAAILLFGIFFFHKETSAVELDPGGNRVQEGRNSYESGDYQGALEKYKEAEPYFPEDPRLDFNRGSSKYKSGDLDGAIRHFEKSADSKDSKVRAMSHFNLGNAYLKLGDRKKAAEHYLRSLKEDPNLESARKNLEWLRKMPPPQNGKNPQENERSEGSKGEQTKPGLSTEDRNSSRKGEKGQAAKDSKSKNKSKAEEELDRIMESMDLDSVRRKSPGSRSREVFW</sequence>
<feature type="compositionally biased region" description="Basic and acidic residues" evidence="8">
    <location>
        <begin position="495"/>
        <end position="507"/>
    </location>
</feature>
<dbReference type="Pfam" id="PF13519">
    <property type="entry name" value="VWA_2"/>
    <property type="match status" value="1"/>
</dbReference>
<dbReference type="SMART" id="SM00327">
    <property type="entry name" value="VWA"/>
    <property type="match status" value="1"/>
</dbReference>
<dbReference type="Pfam" id="PF13432">
    <property type="entry name" value="TPR_16"/>
    <property type="match status" value="1"/>
</dbReference>
<dbReference type="NCBIfam" id="NF047507">
    <property type="entry name" value="TPR_BatC_Lepto"/>
    <property type="match status" value="1"/>
</dbReference>
<proteinExistence type="predicted"/>
<dbReference type="Pfam" id="PF07719">
    <property type="entry name" value="TPR_2"/>
    <property type="match status" value="1"/>
</dbReference>
<keyword evidence="2 9" id="KW-0812">Transmembrane</keyword>
<dbReference type="PANTHER" id="PTHR22550">
    <property type="entry name" value="SPORE GERMINATION PROTEIN"/>
    <property type="match status" value="1"/>
</dbReference>